<feature type="region of interest" description="Disordered" evidence="2">
    <location>
        <begin position="475"/>
        <end position="495"/>
    </location>
</feature>
<dbReference type="PANTHER" id="PTHR15350">
    <property type="entry name" value="COP9 SIGNALOSOME COMPLEX SUBUNIT 7/DENDRITIC CELL PROTEIN GA17"/>
    <property type="match status" value="1"/>
</dbReference>
<dbReference type="Pfam" id="PF01399">
    <property type="entry name" value="PCI"/>
    <property type="match status" value="1"/>
</dbReference>
<dbReference type="GeneID" id="28976634"/>
<evidence type="ECO:0000256" key="2">
    <source>
        <dbReference type="SAM" id="MobiDB-lite"/>
    </source>
</evidence>
<evidence type="ECO:0000259" key="3">
    <source>
        <dbReference type="PROSITE" id="PS50250"/>
    </source>
</evidence>
<dbReference type="STRING" id="578459.A0A194S8Z2"/>
<keyword evidence="5" id="KW-1185">Reference proteome</keyword>
<dbReference type="InterPro" id="IPR000717">
    <property type="entry name" value="PCI_dom"/>
</dbReference>
<dbReference type="AlphaFoldDB" id="A0A194S8Z2"/>
<evidence type="ECO:0000313" key="5">
    <source>
        <dbReference type="Proteomes" id="UP000053890"/>
    </source>
</evidence>
<dbReference type="SMART" id="SM00088">
    <property type="entry name" value="PINT"/>
    <property type="match status" value="1"/>
</dbReference>
<feature type="compositionally biased region" description="Basic and acidic residues" evidence="2">
    <location>
        <begin position="83"/>
        <end position="94"/>
    </location>
</feature>
<dbReference type="RefSeq" id="XP_018273247.1">
    <property type="nucleotide sequence ID" value="XM_018416186.1"/>
</dbReference>
<feature type="domain" description="PCI" evidence="3">
    <location>
        <begin position="257"/>
        <end position="434"/>
    </location>
</feature>
<dbReference type="PANTHER" id="PTHR15350:SF2">
    <property type="entry name" value="EUKARYOTIC TRANSLATION INITIATION FACTOR 3 SUBUNIT M"/>
    <property type="match status" value="1"/>
</dbReference>
<evidence type="ECO:0000256" key="1">
    <source>
        <dbReference type="ARBA" id="ARBA00008482"/>
    </source>
</evidence>
<accession>A0A194S8Z2</accession>
<feature type="compositionally biased region" description="Basic and acidic residues" evidence="2">
    <location>
        <begin position="480"/>
        <end position="495"/>
    </location>
</feature>
<evidence type="ECO:0000313" key="4">
    <source>
        <dbReference type="EMBL" id="KPV77198.1"/>
    </source>
</evidence>
<gene>
    <name evidence="4" type="ORF">RHOBADRAFT_52139</name>
</gene>
<dbReference type="InterPro" id="IPR045237">
    <property type="entry name" value="COPS7/eIF3m"/>
</dbReference>
<feature type="region of interest" description="Disordered" evidence="2">
    <location>
        <begin position="60"/>
        <end position="97"/>
    </location>
</feature>
<dbReference type="OMA" id="FNDEHKG"/>
<reference evidence="4 5" key="1">
    <citation type="journal article" date="2015" name="Front. Microbiol.">
        <title>Genome sequence of the plant growth promoting endophytic yeast Rhodotorula graminis WP1.</title>
        <authorList>
            <person name="Firrincieli A."/>
            <person name="Otillar R."/>
            <person name="Salamov A."/>
            <person name="Schmutz J."/>
            <person name="Khan Z."/>
            <person name="Redman R.S."/>
            <person name="Fleck N.D."/>
            <person name="Lindquist E."/>
            <person name="Grigoriev I.V."/>
            <person name="Doty S.L."/>
        </authorList>
    </citation>
    <scope>NUCLEOTIDE SEQUENCE [LARGE SCALE GENOMIC DNA]</scope>
    <source>
        <strain evidence="4 5">WP1</strain>
    </source>
</reference>
<organism evidence="4 5">
    <name type="scientific">Rhodotorula graminis (strain WP1)</name>
    <dbReference type="NCBI Taxonomy" id="578459"/>
    <lineage>
        <taxon>Eukaryota</taxon>
        <taxon>Fungi</taxon>
        <taxon>Dikarya</taxon>
        <taxon>Basidiomycota</taxon>
        <taxon>Pucciniomycotina</taxon>
        <taxon>Microbotryomycetes</taxon>
        <taxon>Sporidiobolales</taxon>
        <taxon>Sporidiobolaceae</taxon>
        <taxon>Rhodotorula</taxon>
    </lineage>
</organism>
<dbReference type="Proteomes" id="UP000053890">
    <property type="component" value="Unassembled WGS sequence"/>
</dbReference>
<dbReference type="EMBL" id="KQ474075">
    <property type="protein sequence ID" value="KPV77198.1"/>
    <property type="molecule type" value="Genomic_DNA"/>
</dbReference>
<proteinExistence type="inferred from homology"/>
<dbReference type="PROSITE" id="PS50250">
    <property type="entry name" value="PCI"/>
    <property type="match status" value="1"/>
</dbReference>
<name>A0A194S8Z2_RHOGW</name>
<dbReference type="GO" id="GO:0005852">
    <property type="term" value="C:eukaryotic translation initiation factor 3 complex"/>
    <property type="evidence" value="ECO:0007669"/>
    <property type="project" value="TreeGrafter"/>
</dbReference>
<comment type="similarity">
    <text evidence="1">Belongs to the CSN7/EIF3M family. CSN7 subfamily.</text>
</comment>
<dbReference type="OrthoDB" id="10267031at2759"/>
<protein>
    <recommendedName>
        <fullName evidence="3">PCI domain-containing protein</fullName>
    </recommendedName>
</protein>
<sequence length="495" mass="52382">MASTAFTDDFTSNHGGLCFFVDVDPAFDHQVSEAATVLARSRPEGDRAAFIQDLVDQATTALPPAPEPTQRDHDDDDDDDDEPAKAQDTPESRSAKRQVVAHLVQALDGHRLEASSDKEFEGLANLVLALVLSHYTPADTEYNSLLSTLADALTTTTTTTSSPSSSTPAKASAAPSLAARYASLATLFNALPTEGAADLRLSLLLKLVAFAAANDDLSVVAPALAKLEHWLAEWNLGADKSDAAVRDVVAHLVAHGHAKQARELLASHLAASKDHQSSVAPELAATLVALSLAAPDVYDFHALTPARVPALASLPSSLSTLLSRFQASSSSSSPSYPSNIPQDALEAVPGVPLSKAQLEHKLRLVQLADLCAERVGQTVSYDEIAKACGVEAQKGSEEESEEVEGWVIDAIRASLLLGRLSQPSRTLSVSRASPVQAFTPQHWATVQQRLEGWKVSLGRVRASVDRALGVSSGAGAAEVVGDRRRGGEQQHDDEQ</sequence>
<dbReference type="GO" id="GO:0002183">
    <property type="term" value="P:cytoplasmic translational initiation"/>
    <property type="evidence" value="ECO:0007669"/>
    <property type="project" value="TreeGrafter"/>
</dbReference>